<sequence>MFKSRRLKGVSNAIKSASSSDVSAGLSPKMFNISEVSRYGLNGTVKAFAFDPVQSLLALATDSGEIHVYGKQQVEVVFTLETKTFVKELRFVKGIFLIAVDSKDSVLVLSLHSKKVMAAFFAPGKISCIETDPSLEWMLIGLQSGTTVVYDIDKDCISPVRLENLQKTILPQNPLSGVVSIQWNPRDYGTVLISYNLVTVLYSIVENKIKQQFIYTIPPFAPGGDQSGNLETDRTPATIQSMFHPNSLHVLTVHRDSSLVFWDANSGQLLQARSLFETDVNVPRSVLEPAQPPVSRILQVSWICASNPEYTSLLIAGGAIGEGEECHSLTMIDLGVTPKYTITSYEKMGAYYASPVQQKVFPVPNEASIVKFLPLARASCYFSGNHDPAIILVLLDDGEMETVLYPSGNLSYKASLFPQSISWIRPTATKCEATSVPKKLWLGMMSSTYNKDFILKGGAPVRKPLRVHDTRSALATGHKNGSVRIWDASHGELDDSSVFDVSVSHALNKSYGVGVNNVSFASETAELAVSTEGGDVVLFKFQANQFFGNKENTNETEIKLKRFSLNEVKELLVDISDRAPRKLREGFMPNCAIHANAGRVLALKNSNVGFVAIAYENGLLMVVDRRGPAVIYSEVIKNITHDRSTVTTCIDFSVAEYGDDSYSSILMTCGTDVGEALIFKVLPESNGRFMVQLIDAVKTIDQGPVTAIESISKATGASCSATIASMQGLSKGVPIPAFTMMAGYNDIRLFTAGKSKDTHKIFKSPIATAGLCVFRVPQTVKKEVTSAAAIVCLLSNGEIKVLNLPELRELHSTRLPMPAQSKYIKEASILRNGDIVVRVGKCEASLLTVLKETADNMEKFNAEALMSATDTLYNSGLRIPCRPQVNSLQWARGSIYVKRGDLDKLFGTDLKPYKYDESNIANGTISLDPQENVSNTHQMNPSDALHSYIAPVRHTARSEAVGTMRYLSRAMENGMDSLEGRFNDYATATGETISEALEQTGSDMVKGAFRSKMGF</sequence>
<dbReference type="GO" id="GO:0005886">
    <property type="term" value="C:plasma membrane"/>
    <property type="evidence" value="ECO:0007669"/>
    <property type="project" value="TreeGrafter"/>
</dbReference>
<dbReference type="Pfam" id="PF08596">
    <property type="entry name" value="Lgl_C"/>
    <property type="match status" value="1"/>
</dbReference>
<evidence type="ECO:0000313" key="5">
    <source>
        <dbReference type="Proteomes" id="UP000054304"/>
    </source>
</evidence>
<proteinExistence type="inferred from homology"/>
<dbReference type="RefSeq" id="XP_022629028.1">
    <property type="nucleotide sequence ID" value="XM_022771868.1"/>
</dbReference>
<dbReference type="GO" id="GO:0006887">
    <property type="term" value="P:exocytosis"/>
    <property type="evidence" value="ECO:0007669"/>
    <property type="project" value="UniProtKB-KW"/>
</dbReference>
<dbReference type="InterPro" id="IPR015943">
    <property type="entry name" value="WD40/YVTN_repeat-like_dom_sf"/>
</dbReference>
<dbReference type="GO" id="GO:0006893">
    <property type="term" value="P:Golgi to plasma membrane transport"/>
    <property type="evidence" value="ECO:0007669"/>
    <property type="project" value="TreeGrafter"/>
</dbReference>
<dbReference type="EMBL" id="LN736365">
    <property type="protein sequence ID" value="CEP62806.1"/>
    <property type="molecule type" value="Genomic_DNA"/>
</dbReference>
<dbReference type="InterPro" id="IPR036322">
    <property type="entry name" value="WD40_repeat_dom_sf"/>
</dbReference>
<evidence type="ECO:0000256" key="2">
    <source>
        <dbReference type="ARBA" id="ARBA00022483"/>
    </source>
</evidence>
<dbReference type="SUPFAM" id="SSF50978">
    <property type="entry name" value="WD40 repeat-like"/>
    <property type="match status" value="2"/>
</dbReference>
<evidence type="ECO:0000256" key="1">
    <source>
        <dbReference type="ARBA" id="ARBA00008070"/>
    </source>
</evidence>
<dbReference type="OrthoDB" id="19944at2759"/>
<dbReference type="GO" id="GO:0005737">
    <property type="term" value="C:cytoplasm"/>
    <property type="evidence" value="ECO:0007669"/>
    <property type="project" value="TreeGrafter"/>
</dbReference>
<name>A0A0C7MYF9_9SACH</name>
<evidence type="ECO:0000259" key="3">
    <source>
        <dbReference type="Pfam" id="PF08596"/>
    </source>
</evidence>
<accession>A0A0C7MYF9</accession>
<gene>
    <name evidence="4" type="ORF">LALA0_S06e04280g</name>
</gene>
<dbReference type="InterPro" id="IPR013905">
    <property type="entry name" value="Lgl_C_dom"/>
</dbReference>
<dbReference type="STRING" id="1245769.A0A0C7MYF9"/>
<keyword evidence="2" id="KW-0268">Exocytosis</keyword>
<dbReference type="Proteomes" id="UP000054304">
    <property type="component" value="Unassembled WGS sequence"/>
</dbReference>
<dbReference type="PANTHER" id="PTHR10241">
    <property type="entry name" value="LETHAL 2 GIANT LARVAE PROTEIN"/>
    <property type="match status" value="1"/>
</dbReference>
<dbReference type="GeneID" id="34686286"/>
<comment type="similarity">
    <text evidence="1">Belongs to the WD repeat L(2)GL family.</text>
</comment>
<dbReference type="GO" id="GO:0045159">
    <property type="term" value="F:myosin II binding"/>
    <property type="evidence" value="ECO:0007669"/>
    <property type="project" value="TreeGrafter"/>
</dbReference>
<evidence type="ECO:0000313" key="4">
    <source>
        <dbReference type="EMBL" id="CEP62806.1"/>
    </source>
</evidence>
<feature type="domain" description="Lethal giant larvae (Lgl)-like C-terminal" evidence="3">
    <location>
        <begin position="513"/>
        <end position="908"/>
    </location>
</feature>
<protein>
    <submittedName>
        <fullName evidence="4">LALA0S06e04280g1_1</fullName>
    </submittedName>
</protein>
<dbReference type="SMART" id="SM00320">
    <property type="entry name" value="WD40"/>
    <property type="match status" value="5"/>
</dbReference>
<dbReference type="GO" id="GO:0019905">
    <property type="term" value="F:syntaxin binding"/>
    <property type="evidence" value="ECO:0007669"/>
    <property type="project" value="TreeGrafter"/>
</dbReference>
<dbReference type="HOGENOM" id="CLU_006030_0_0_1"/>
<dbReference type="InterPro" id="IPR001680">
    <property type="entry name" value="WD40_rpt"/>
</dbReference>
<organism evidence="4 5">
    <name type="scientific">Lachancea lanzarotensis</name>
    <dbReference type="NCBI Taxonomy" id="1245769"/>
    <lineage>
        <taxon>Eukaryota</taxon>
        <taxon>Fungi</taxon>
        <taxon>Dikarya</taxon>
        <taxon>Ascomycota</taxon>
        <taxon>Saccharomycotina</taxon>
        <taxon>Saccharomycetes</taxon>
        <taxon>Saccharomycetales</taxon>
        <taxon>Saccharomycetaceae</taxon>
        <taxon>Lachancea</taxon>
    </lineage>
</organism>
<dbReference type="GO" id="GO:0005096">
    <property type="term" value="F:GTPase activator activity"/>
    <property type="evidence" value="ECO:0007669"/>
    <property type="project" value="TreeGrafter"/>
</dbReference>
<dbReference type="Gene3D" id="2.130.10.10">
    <property type="entry name" value="YVTN repeat-like/Quinoprotein amine dehydrogenase"/>
    <property type="match status" value="2"/>
</dbReference>
<dbReference type="PANTHER" id="PTHR10241:SF25">
    <property type="entry name" value="TOMOSYN, ISOFORM C"/>
    <property type="match status" value="1"/>
</dbReference>
<keyword evidence="5" id="KW-1185">Reference proteome</keyword>
<dbReference type="AlphaFoldDB" id="A0A0C7MYF9"/>
<reference evidence="4 5" key="1">
    <citation type="submission" date="2014-12" db="EMBL/GenBank/DDBJ databases">
        <authorList>
            <person name="Neuveglise Cecile"/>
        </authorList>
    </citation>
    <scope>NUCLEOTIDE SEQUENCE [LARGE SCALE GENOMIC DNA]</scope>
    <source>
        <strain evidence="4 5">CBS 12615</strain>
    </source>
</reference>